<feature type="domain" description="Ig-like" evidence="11">
    <location>
        <begin position="136"/>
        <end position="234"/>
    </location>
</feature>
<dbReference type="AlphaFoldDB" id="A0A9P0MVJ1"/>
<keyword evidence="4" id="KW-0677">Repeat</keyword>
<evidence type="ECO:0000256" key="7">
    <source>
        <dbReference type="ARBA" id="ARBA00023157"/>
    </source>
</evidence>
<dbReference type="SMART" id="SM00060">
    <property type="entry name" value="FN3"/>
    <property type="match status" value="3"/>
</dbReference>
<feature type="region of interest" description="Disordered" evidence="9">
    <location>
        <begin position="926"/>
        <end position="958"/>
    </location>
</feature>
<dbReference type="OrthoDB" id="428111at2759"/>
<keyword evidence="6 10" id="KW-0472">Membrane</keyword>
<dbReference type="InterPro" id="IPR003961">
    <property type="entry name" value="FN3_dom"/>
</dbReference>
<dbReference type="Pfam" id="PF13927">
    <property type="entry name" value="Ig_3"/>
    <property type="match status" value="2"/>
</dbReference>
<dbReference type="InterPro" id="IPR003598">
    <property type="entry name" value="Ig_sub2"/>
</dbReference>
<organism evidence="13 14">
    <name type="scientific">Nezara viridula</name>
    <name type="common">Southern green stink bug</name>
    <name type="synonym">Cimex viridulus</name>
    <dbReference type="NCBI Taxonomy" id="85310"/>
    <lineage>
        <taxon>Eukaryota</taxon>
        <taxon>Metazoa</taxon>
        <taxon>Ecdysozoa</taxon>
        <taxon>Arthropoda</taxon>
        <taxon>Hexapoda</taxon>
        <taxon>Insecta</taxon>
        <taxon>Pterygota</taxon>
        <taxon>Neoptera</taxon>
        <taxon>Paraneoptera</taxon>
        <taxon>Hemiptera</taxon>
        <taxon>Heteroptera</taxon>
        <taxon>Panheteroptera</taxon>
        <taxon>Pentatomomorpha</taxon>
        <taxon>Pentatomoidea</taxon>
        <taxon>Pentatomidae</taxon>
        <taxon>Pentatominae</taxon>
        <taxon>Nezara</taxon>
    </lineage>
</organism>
<dbReference type="GO" id="GO:0070593">
    <property type="term" value="P:dendrite self-avoidance"/>
    <property type="evidence" value="ECO:0007669"/>
    <property type="project" value="TreeGrafter"/>
</dbReference>
<dbReference type="SMART" id="SM00409">
    <property type="entry name" value="IG"/>
    <property type="match status" value="3"/>
</dbReference>
<evidence type="ECO:0000256" key="6">
    <source>
        <dbReference type="ARBA" id="ARBA00023136"/>
    </source>
</evidence>
<dbReference type="EMBL" id="OV725081">
    <property type="protein sequence ID" value="CAH1404067.1"/>
    <property type="molecule type" value="Genomic_DNA"/>
</dbReference>
<dbReference type="PANTHER" id="PTHR10075">
    <property type="entry name" value="BASIGIN RELATED"/>
    <property type="match status" value="1"/>
</dbReference>
<comment type="subcellular location">
    <subcellularLocation>
        <location evidence="1">Membrane</location>
        <topology evidence="1">Single-pass membrane protein</topology>
    </subcellularLocation>
</comment>
<protein>
    <recommendedName>
        <fullName evidence="15">Roundabout</fullName>
    </recommendedName>
</protein>
<evidence type="ECO:0000256" key="10">
    <source>
        <dbReference type="SAM" id="Phobius"/>
    </source>
</evidence>
<feature type="domain" description="Ig-like" evidence="11">
    <location>
        <begin position="46"/>
        <end position="132"/>
    </location>
</feature>
<keyword evidence="7" id="KW-1015">Disulfide bond</keyword>
<feature type="domain" description="Ig-like" evidence="11">
    <location>
        <begin position="241"/>
        <end position="321"/>
    </location>
</feature>
<dbReference type="GO" id="GO:0098632">
    <property type="term" value="F:cell-cell adhesion mediator activity"/>
    <property type="evidence" value="ECO:0007669"/>
    <property type="project" value="TreeGrafter"/>
</dbReference>
<dbReference type="InterPro" id="IPR013098">
    <property type="entry name" value="Ig_I-set"/>
</dbReference>
<dbReference type="InterPro" id="IPR036116">
    <property type="entry name" value="FN3_sf"/>
</dbReference>
<dbReference type="InterPro" id="IPR036179">
    <property type="entry name" value="Ig-like_dom_sf"/>
</dbReference>
<evidence type="ECO:0000256" key="4">
    <source>
        <dbReference type="ARBA" id="ARBA00022737"/>
    </source>
</evidence>
<dbReference type="FunFam" id="2.60.40.10:FF:000189">
    <property type="entry name" value="Neogenin isoform 3"/>
    <property type="match status" value="1"/>
</dbReference>
<feature type="domain" description="Fibronectin type-III" evidence="12">
    <location>
        <begin position="470"/>
        <end position="565"/>
    </location>
</feature>
<dbReference type="Proteomes" id="UP001152798">
    <property type="component" value="Chromosome 5"/>
</dbReference>
<evidence type="ECO:0000256" key="2">
    <source>
        <dbReference type="ARBA" id="ARBA00022692"/>
    </source>
</evidence>
<accession>A0A9P0MVJ1</accession>
<reference evidence="13" key="1">
    <citation type="submission" date="2022-01" db="EMBL/GenBank/DDBJ databases">
        <authorList>
            <person name="King R."/>
        </authorList>
    </citation>
    <scope>NUCLEOTIDE SEQUENCE</scope>
</reference>
<proteinExistence type="predicted"/>
<dbReference type="PANTHER" id="PTHR10075:SF100">
    <property type="entry name" value="FASCICLIN-2"/>
    <property type="match status" value="1"/>
</dbReference>
<evidence type="ECO:0000256" key="9">
    <source>
        <dbReference type="SAM" id="MobiDB-lite"/>
    </source>
</evidence>
<evidence type="ECO:0008006" key="15">
    <source>
        <dbReference type="Google" id="ProtNLM"/>
    </source>
</evidence>
<dbReference type="GO" id="GO:0007411">
    <property type="term" value="P:axon guidance"/>
    <property type="evidence" value="ECO:0007669"/>
    <property type="project" value="TreeGrafter"/>
</dbReference>
<dbReference type="SMART" id="SM00408">
    <property type="entry name" value="IGc2"/>
    <property type="match status" value="3"/>
</dbReference>
<dbReference type="FunFam" id="2.60.40.10:FF:000008">
    <property type="entry name" value="roundabout homolog 2 isoform X2"/>
    <property type="match status" value="1"/>
</dbReference>
<keyword evidence="14" id="KW-1185">Reference proteome</keyword>
<evidence type="ECO:0000313" key="13">
    <source>
        <dbReference type="EMBL" id="CAH1404067.1"/>
    </source>
</evidence>
<evidence type="ECO:0000259" key="11">
    <source>
        <dbReference type="PROSITE" id="PS50835"/>
    </source>
</evidence>
<evidence type="ECO:0000256" key="1">
    <source>
        <dbReference type="ARBA" id="ARBA00004167"/>
    </source>
</evidence>
<evidence type="ECO:0000313" key="14">
    <source>
        <dbReference type="Proteomes" id="UP001152798"/>
    </source>
</evidence>
<dbReference type="PROSITE" id="PS50835">
    <property type="entry name" value="IG_LIKE"/>
    <property type="match status" value="3"/>
</dbReference>
<dbReference type="GO" id="GO:0007156">
    <property type="term" value="P:homophilic cell adhesion via plasma membrane adhesion molecules"/>
    <property type="evidence" value="ECO:0007669"/>
    <property type="project" value="TreeGrafter"/>
</dbReference>
<dbReference type="GO" id="GO:0005886">
    <property type="term" value="C:plasma membrane"/>
    <property type="evidence" value="ECO:0007669"/>
    <property type="project" value="TreeGrafter"/>
</dbReference>
<keyword evidence="2 10" id="KW-0812">Transmembrane</keyword>
<feature type="domain" description="Fibronectin type-III" evidence="12">
    <location>
        <begin position="350"/>
        <end position="449"/>
    </location>
</feature>
<dbReference type="FunFam" id="2.60.40.10:FF:001167">
    <property type="entry name" value="Roundabout 2, isoform B"/>
    <property type="match status" value="1"/>
</dbReference>
<keyword evidence="3" id="KW-0732">Signal</keyword>
<dbReference type="SUPFAM" id="SSF48726">
    <property type="entry name" value="Immunoglobulin"/>
    <property type="match status" value="4"/>
</dbReference>
<dbReference type="SUPFAM" id="SSF49265">
    <property type="entry name" value="Fibronectin type III"/>
    <property type="match status" value="2"/>
</dbReference>
<dbReference type="InterPro" id="IPR013783">
    <property type="entry name" value="Ig-like_fold"/>
</dbReference>
<evidence type="ECO:0000259" key="12">
    <source>
        <dbReference type="PROSITE" id="PS50853"/>
    </source>
</evidence>
<name>A0A9P0MVJ1_NEZVI</name>
<feature type="transmembrane region" description="Helical" evidence="10">
    <location>
        <begin position="651"/>
        <end position="673"/>
    </location>
</feature>
<feature type="compositionally biased region" description="Polar residues" evidence="9">
    <location>
        <begin position="940"/>
        <end position="958"/>
    </location>
</feature>
<dbReference type="CDD" id="cd00063">
    <property type="entry name" value="FN3"/>
    <property type="match status" value="2"/>
</dbReference>
<dbReference type="InterPro" id="IPR007110">
    <property type="entry name" value="Ig-like_dom"/>
</dbReference>
<keyword evidence="8" id="KW-0393">Immunoglobulin domain</keyword>
<keyword evidence="5 10" id="KW-1133">Transmembrane helix</keyword>
<dbReference type="GO" id="GO:0030424">
    <property type="term" value="C:axon"/>
    <property type="evidence" value="ECO:0007669"/>
    <property type="project" value="TreeGrafter"/>
</dbReference>
<evidence type="ECO:0000256" key="5">
    <source>
        <dbReference type="ARBA" id="ARBA00022989"/>
    </source>
</evidence>
<evidence type="ECO:0000256" key="8">
    <source>
        <dbReference type="ARBA" id="ARBA00023319"/>
    </source>
</evidence>
<sequence>MRLVDGGNLAIQDVRSSDDGKYQCIAKNTVGVRESNVALLRVHVKPYIVEGPEDATAMAGTSVVFSCRVEGDPPPDVMWRRTAGGGPMPLARVHTLEDKSLKLETVSPEDEGEYSCVADNGVGTVTASATLTVHSPPVIVTRPTDQVVEASDDAAFVCGVEGNPRPSVFWSVEGNRTLLYPGEQMGRLYASVTPDGQSVLTLQDVVRNDSGLVVICSGVNQAGSDTWRARLGVTSGEENPPPVIIYGPANQTLPLKSVAVLTCRASGNPEPTIAWYKDGNVILPASRINITQAGSLNINDLQKSDSGQYTCVASSKSGKATWSAYLRLESPTNPNIAFFRSPEPSTFPGPPSRPVIVGRTHNSITISWTRNNKIGSSSLIGFQIEMFSQGSDGSSPSGGWVVVARRAPGPTYTQHHLSPHVSYTFIVRSENSHGMSAPSQPSEAAVPSLGAEEETDQIMKEARNALNGGHVVRLTHIQPLSSTSIKIVWEIMNSEFVEGFYIYSRGLDAPARSTNMLTVLHAGEASGFLVTGLAKFTRYQFFLVPFYKTLDGRPSNSRTARTLEDVPSESPTGLEAVLFNTSSVYLKWKPPPQAAHNGILRTYQVVVKSGSGSNVTLLNNVTVNAGTPSLQPIGQQPGIGPGPSDFLTETWFMALLGSMVAVMFLLFGAMLLVRRRQLLSKKTTLPDSRSNGGILATPLSLKAAVGLPHPTAMVPHPHDSTLWIEPNRAASWRHSELSDKEPQILEPADYAEVDPVHSVSTFQGKREDTSPAPYATTTLIPKYPHARTPNSRQGWVQICPQNEKEEDCLYPSHNGFYNSNIYSDTYVFEKNNDYVQEKGGSIGKQSPLIISQCGRISVSKLGCCEQDQFNIDNLSNSLGNHTNTLRHQHKNFQLSRPQIVKQNGGRIVSNKAEIVTRPWRTQANPVHTLSTFTPPPPAYNQYQPLYHNSSRSEPSTNS</sequence>
<dbReference type="Pfam" id="PF07679">
    <property type="entry name" value="I-set"/>
    <property type="match status" value="1"/>
</dbReference>
<dbReference type="InterPro" id="IPR003599">
    <property type="entry name" value="Ig_sub"/>
</dbReference>
<gene>
    <name evidence="13" type="ORF">NEZAVI_LOCUS12539</name>
</gene>
<dbReference type="PROSITE" id="PS50853">
    <property type="entry name" value="FN3"/>
    <property type="match status" value="2"/>
</dbReference>
<evidence type="ECO:0000256" key="3">
    <source>
        <dbReference type="ARBA" id="ARBA00022729"/>
    </source>
</evidence>
<dbReference type="Gene3D" id="2.60.40.10">
    <property type="entry name" value="Immunoglobulins"/>
    <property type="match status" value="7"/>
</dbReference>
<dbReference type="Pfam" id="PF00041">
    <property type="entry name" value="fn3"/>
    <property type="match status" value="1"/>
</dbReference>